<dbReference type="GO" id="GO:0046872">
    <property type="term" value="F:metal ion binding"/>
    <property type="evidence" value="ECO:0007669"/>
    <property type="project" value="UniProtKB-KW"/>
</dbReference>
<dbReference type="RefSeq" id="WP_131277916.1">
    <property type="nucleotide sequence ID" value="NZ_CP031395.1"/>
</dbReference>
<evidence type="ECO:0000313" key="12">
    <source>
        <dbReference type="Proteomes" id="UP000292939"/>
    </source>
</evidence>
<evidence type="ECO:0000256" key="2">
    <source>
        <dbReference type="ARBA" id="ARBA00005691"/>
    </source>
</evidence>
<keyword evidence="4" id="KW-0055">Arginine biosynthesis</keyword>
<evidence type="ECO:0000256" key="1">
    <source>
        <dbReference type="ARBA" id="ARBA00001947"/>
    </source>
</evidence>
<dbReference type="PROSITE" id="PS00759">
    <property type="entry name" value="ARGE_DAPE_CPG2_2"/>
    <property type="match status" value="1"/>
</dbReference>
<dbReference type="AlphaFoldDB" id="A0A4P6UIL3"/>
<dbReference type="PANTHER" id="PTHR43808:SF31">
    <property type="entry name" value="N-ACETYL-L-CITRULLINE DEACETYLASE"/>
    <property type="match status" value="1"/>
</dbReference>
<organism evidence="11 12">
    <name type="scientific">Hylemonella gracilis</name>
    <dbReference type="NCBI Taxonomy" id="80880"/>
    <lineage>
        <taxon>Bacteria</taxon>
        <taxon>Pseudomonadati</taxon>
        <taxon>Pseudomonadota</taxon>
        <taxon>Betaproteobacteria</taxon>
        <taxon>Burkholderiales</taxon>
        <taxon>Comamonadaceae</taxon>
        <taxon>Hylemonella</taxon>
    </lineage>
</organism>
<dbReference type="OrthoDB" id="3665926at2"/>
<keyword evidence="6" id="KW-0479">Metal-binding</keyword>
<dbReference type="NCBIfam" id="NF005710">
    <property type="entry name" value="PRK07522.1"/>
    <property type="match status" value="1"/>
</dbReference>
<evidence type="ECO:0000256" key="6">
    <source>
        <dbReference type="ARBA" id="ARBA00022723"/>
    </source>
</evidence>
<dbReference type="Proteomes" id="UP000292939">
    <property type="component" value="Chromosome"/>
</dbReference>
<gene>
    <name evidence="11" type="primary">argE</name>
    <name evidence="11" type="ORF">DW355_03165</name>
</gene>
<dbReference type="Gene3D" id="3.30.70.360">
    <property type="match status" value="1"/>
</dbReference>
<comment type="cofactor">
    <cofactor evidence="1">
        <name>Zn(2+)</name>
        <dbReference type="ChEBI" id="CHEBI:29105"/>
    </cofactor>
</comment>
<evidence type="ECO:0000256" key="4">
    <source>
        <dbReference type="ARBA" id="ARBA00022571"/>
    </source>
</evidence>
<dbReference type="PANTHER" id="PTHR43808">
    <property type="entry name" value="ACETYLORNITHINE DEACETYLASE"/>
    <property type="match status" value="1"/>
</dbReference>
<dbReference type="InterPro" id="IPR036264">
    <property type="entry name" value="Bact_exopeptidase_dim_dom"/>
</dbReference>
<proteinExistence type="inferred from homology"/>
<keyword evidence="5" id="KW-0028">Amino-acid biosynthesis</keyword>
<dbReference type="GO" id="GO:0008777">
    <property type="term" value="F:acetylornithine deacetylase activity"/>
    <property type="evidence" value="ECO:0007669"/>
    <property type="project" value="UniProtKB-EC"/>
</dbReference>
<accession>A0A4P6UIL3</accession>
<dbReference type="EMBL" id="CP031395">
    <property type="protein sequence ID" value="QBK03907.1"/>
    <property type="molecule type" value="Genomic_DNA"/>
</dbReference>
<keyword evidence="9" id="KW-0170">Cobalt</keyword>
<dbReference type="InterPro" id="IPR050072">
    <property type="entry name" value="Peptidase_M20A"/>
</dbReference>
<dbReference type="Pfam" id="PF01546">
    <property type="entry name" value="Peptidase_M20"/>
    <property type="match status" value="1"/>
</dbReference>
<dbReference type="InterPro" id="IPR010169">
    <property type="entry name" value="AcOrn-deacetyl"/>
</dbReference>
<reference evidence="11 12" key="1">
    <citation type="submission" date="2018-07" db="EMBL/GenBank/DDBJ databases">
        <title>Exploring interactions and the metabolic potential of the ultra-small soil bacteria Hylemonella gracilis.</title>
        <authorList>
            <person name="Tyc O."/>
            <person name="Kulkarni P."/>
            <person name="Gawehns F."/>
            <person name="Hundscheid M."/>
            <person name="Zweers H."/>
            <person name="Garbeva P."/>
        </authorList>
    </citation>
    <scope>NUCLEOTIDE SEQUENCE [LARGE SCALE GENOMIC DNA]</scope>
    <source>
        <strain evidence="11 12">NS1</strain>
    </source>
</reference>
<dbReference type="PROSITE" id="PS00758">
    <property type="entry name" value="ARGE_DAPE_CPG2_1"/>
    <property type="match status" value="1"/>
</dbReference>
<dbReference type="KEGG" id="hgr:DW355_03165"/>
<dbReference type="NCBIfam" id="TIGR01892">
    <property type="entry name" value="AcOrn-deacetyl"/>
    <property type="match status" value="1"/>
</dbReference>
<evidence type="ECO:0000313" key="11">
    <source>
        <dbReference type="EMBL" id="QBK03907.1"/>
    </source>
</evidence>
<dbReference type="GO" id="GO:0006526">
    <property type="term" value="P:L-arginine biosynthetic process"/>
    <property type="evidence" value="ECO:0007669"/>
    <property type="project" value="UniProtKB-KW"/>
</dbReference>
<dbReference type="Pfam" id="PF07687">
    <property type="entry name" value="M20_dimer"/>
    <property type="match status" value="1"/>
</dbReference>
<keyword evidence="3" id="KW-0963">Cytoplasm</keyword>
<dbReference type="CDD" id="cd03894">
    <property type="entry name" value="M20_ArgE"/>
    <property type="match status" value="1"/>
</dbReference>
<protein>
    <submittedName>
        <fullName evidence="11">Acetylornithine deacetylase</fullName>
        <ecNumber evidence="11">3.5.1.16</ecNumber>
    </submittedName>
</protein>
<comment type="similarity">
    <text evidence="2">Belongs to the peptidase M20A family. ArgE subfamily.</text>
</comment>
<feature type="domain" description="Peptidase M20 dimerisation" evidence="10">
    <location>
        <begin position="178"/>
        <end position="286"/>
    </location>
</feature>
<evidence type="ECO:0000256" key="8">
    <source>
        <dbReference type="ARBA" id="ARBA00022833"/>
    </source>
</evidence>
<name>A0A4P6UIL3_9BURK</name>
<dbReference type="InterPro" id="IPR002933">
    <property type="entry name" value="Peptidase_M20"/>
</dbReference>
<evidence type="ECO:0000256" key="7">
    <source>
        <dbReference type="ARBA" id="ARBA00022801"/>
    </source>
</evidence>
<evidence type="ECO:0000256" key="9">
    <source>
        <dbReference type="ARBA" id="ARBA00023285"/>
    </source>
</evidence>
<dbReference type="Gene3D" id="3.40.630.10">
    <property type="entry name" value="Zn peptidases"/>
    <property type="match status" value="1"/>
</dbReference>
<keyword evidence="7 11" id="KW-0378">Hydrolase</keyword>
<sequence>MNPASSTPSPSVTLLETLIAFPSVSLKPNLGLIEKVAEILAQAGITATLVPDPQDPSRSNLYASVGPEGVPGVLLSGHTDVVPVEGQPWTSPPFEATHREGRIHGRGAADMKGFVACAVTAMVAAARRPLTRPLQLALSFDEEIGCVGVRHLLRRLEGRRPAPYLCIVGEPTLMRIGTGHKGKAAYRAIFCGQAGHSGLAPRFVNAIHMASDLVASARDVQRELAETGPREAGYGVPYSTVHVGTIHGGRALNIVPSDCEVNFEIRNVSQDLPERILERILARLAVRVASDAVHPDVPLPEIQLSNSYPSLNTPEDAPAVGLLSSLLPPGTPRTKVDYGTEGGLFQQSWAQTPVLVCGPGSIEVAHKADEYVALSQIEACDRMLQGLVDFLCQ</sequence>
<dbReference type="InterPro" id="IPR001261">
    <property type="entry name" value="ArgE/DapE_CS"/>
</dbReference>
<dbReference type="EC" id="3.5.1.16" evidence="11"/>
<dbReference type="InterPro" id="IPR011650">
    <property type="entry name" value="Peptidase_M20_dimer"/>
</dbReference>
<evidence type="ECO:0000256" key="5">
    <source>
        <dbReference type="ARBA" id="ARBA00022605"/>
    </source>
</evidence>
<evidence type="ECO:0000256" key="3">
    <source>
        <dbReference type="ARBA" id="ARBA00022490"/>
    </source>
</evidence>
<dbReference type="SUPFAM" id="SSF55031">
    <property type="entry name" value="Bacterial exopeptidase dimerisation domain"/>
    <property type="match status" value="1"/>
</dbReference>
<evidence type="ECO:0000259" key="10">
    <source>
        <dbReference type="Pfam" id="PF07687"/>
    </source>
</evidence>
<dbReference type="SUPFAM" id="SSF53187">
    <property type="entry name" value="Zn-dependent exopeptidases"/>
    <property type="match status" value="1"/>
</dbReference>
<keyword evidence="8" id="KW-0862">Zinc</keyword>